<dbReference type="Pfam" id="PF00400">
    <property type="entry name" value="WD40"/>
    <property type="match status" value="2"/>
</dbReference>
<feature type="region of interest" description="Disordered" evidence="2">
    <location>
        <begin position="722"/>
        <end position="781"/>
    </location>
</feature>
<dbReference type="CDD" id="cd07245">
    <property type="entry name" value="VOC_like"/>
    <property type="match status" value="1"/>
</dbReference>
<dbReference type="EMBL" id="JALJOR010000001">
    <property type="protein sequence ID" value="KAK9828528.1"/>
    <property type="molecule type" value="Genomic_DNA"/>
</dbReference>
<dbReference type="InterPro" id="IPR029068">
    <property type="entry name" value="Glyas_Bleomycin-R_OHBP_Dase"/>
</dbReference>
<evidence type="ECO:0000256" key="2">
    <source>
        <dbReference type="SAM" id="MobiDB-lite"/>
    </source>
</evidence>
<dbReference type="Pfam" id="PF02138">
    <property type="entry name" value="Beach"/>
    <property type="match status" value="1"/>
</dbReference>
<dbReference type="PROSITE" id="PS51819">
    <property type="entry name" value="VOC"/>
    <property type="match status" value="1"/>
</dbReference>
<feature type="region of interest" description="Disordered" evidence="2">
    <location>
        <begin position="675"/>
        <end position="710"/>
    </location>
</feature>
<feature type="region of interest" description="Disordered" evidence="2">
    <location>
        <begin position="603"/>
        <end position="626"/>
    </location>
</feature>
<dbReference type="InterPro" id="IPR015943">
    <property type="entry name" value="WD40/YVTN_repeat-like_dom_sf"/>
</dbReference>
<feature type="domain" description="VOC" evidence="5">
    <location>
        <begin position="1037"/>
        <end position="1156"/>
    </location>
</feature>
<feature type="compositionally biased region" description="Low complexity" evidence="2">
    <location>
        <begin position="751"/>
        <end position="767"/>
    </location>
</feature>
<dbReference type="PROSITE" id="PS50082">
    <property type="entry name" value="WD_REPEATS_2"/>
    <property type="match status" value="2"/>
</dbReference>
<proteinExistence type="predicted"/>
<comment type="caution">
    <text evidence="6">The sequence shown here is derived from an EMBL/GenBank/DDBJ whole genome shotgun (WGS) entry which is preliminary data.</text>
</comment>
<dbReference type="Pfam" id="PF00903">
    <property type="entry name" value="Glyoxalase"/>
    <property type="match status" value="1"/>
</dbReference>
<evidence type="ECO:0000313" key="7">
    <source>
        <dbReference type="Proteomes" id="UP001489004"/>
    </source>
</evidence>
<dbReference type="InterPro" id="IPR000409">
    <property type="entry name" value="BEACH_dom"/>
</dbReference>
<dbReference type="Gene3D" id="3.10.180.10">
    <property type="entry name" value="2,3-Dihydroxybiphenyl 1,2-Dioxygenase, domain 1"/>
    <property type="match status" value="1"/>
</dbReference>
<name>A0AAW1R407_9CHLO</name>
<evidence type="ECO:0000313" key="6">
    <source>
        <dbReference type="EMBL" id="KAK9828528.1"/>
    </source>
</evidence>
<dbReference type="SUPFAM" id="SSF81837">
    <property type="entry name" value="BEACH domain"/>
    <property type="match status" value="1"/>
</dbReference>
<keyword evidence="1" id="KW-0853">WD repeat</keyword>
<organism evidence="6 7">
    <name type="scientific">[Myrmecia] bisecta</name>
    <dbReference type="NCBI Taxonomy" id="41462"/>
    <lineage>
        <taxon>Eukaryota</taxon>
        <taxon>Viridiplantae</taxon>
        <taxon>Chlorophyta</taxon>
        <taxon>core chlorophytes</taxon>
        <taxon>Trebouxiophyceae</taxon>
        <taxon>Trebouxiales</taxon>
        <taxon>Trebouxiaceae</taxon>
        <taxon>Myrmecia</taxon>
    </lineage>
</organism>
<dbReference type="Pfam" id="PF25400">
    <property type="entry name" value="PH_FAN"/>
    <property type="match status" value="1"/>
</dbReference>
<feature type="repeat" description="WD" evidence="1">
    <location>
        <begin position="908"/>
        <end position="942"/>
    </location>
</feature>
<dbReference type="InterPro" id="IPR004360">
    <property type="entry name" value="Glyas_Fos-R_dOase_dom"/>
</dbReference>
<feature type="domain" description="BEACH-type PH" evidence="4">
    <location>
        <begin position="171"/>
        <end position="277"/>
    </location>
</feature>
<dbReference type="InterPro" id="IPR037523">
    <property type="entry name" value="VOC_core"/>
</dbReference>
<feature type="domain" description="BEACH" evidence="3">
    <location>
        <begin position="299"/>
        <end position="589"/>
    </location>
</feature>
<dbReference type="PROSITE" id="PS50294">
    <property type="entry name" value="WD_REPEATS_REGION"/>
    <property type="match status" value="1"/>
</dbReference>
<evidence type="ECO:0000259" key="3">
    <source>
        <dbReference type="PROSITE" id="PS50197"/>
    </source>
</evidence>
<evidence type="ECO:0000259" key="4">
    <source>
        <dbReference type="PROSITE" id="PS51783"/>
    </source>
</evidence>
<dbReference type="SMART" id="SM01026">
    <property type="entry name" value="Beach"/>
    <property type="match status" value="1"/>
</dbReference>
<dbReference type="SMART" id="SM00564">
    <property type="entry name" value="PQQ"/>
    <property type="match status" value="3"/>
</dbReference>
<dbReference type="Gene3D" id="1.10.1540.10">
    <property type="entry name" value="BEACH domain"/>
    <property type="match status" value="1"/>
</dbReference>
<dbReference type="PROSITE" id="PS50197">
    <property type="entry name" value="BEACH"/>
    <property type="match status" value="1"/>
</dbReference>
<dbReference type="CDD" id="cd06071">
    <property type="entry name" value="Beach"/>
    <property type="match status" value="1"/>
</dbReference>
<dbReference type="InterPro" id="IPR018391">
    <property type="entry name" value="PQQ_b-propeller_rpt"/>
</dbReference>
<dbReference type="InterPro" id="IPR001680">
    <property type="entry name" value="WD40_rpt"/>
</dbReference>
<keyword evidence="7" id="KW-1185">Reference proteome</keyword>
<evidence type="ECO:0000256" key="1">
    <source>
        <dbReference type="PROSITE-ProRule" id="PRU00221"/>
    </source>
</evidence>
<dbReference type="PROSITE" id="PS51783">
    <property type="entry name" value="PH_BEACH"/>
    <property type="match status" value="1"/>
</dbReference>
<dbReference type="PANTHER" id="PTHR13743:SF123">
    <property type="entry name" value="PROTEIN FAN"/>
    <property type="match status" value="1"/>
</dbReference>
<dbReference type="Gene3D" id="2.130.10.10">
    <property type="entry name" value="YVTN repeat-like/Quinoprotein amine dehydrogenase"/>
    <property type="match status" value="1"/>
</dbReference>
<sequence>MFGSGKKVAKRFSLLLLEEGEDYVSDWTATCEWPAGVTGNWQKQQKLAGRLRLCSKSLFFEPDDMRIPIVRLPFLHTQHLEPTGKHSFTVATQLVVKMKANMADAPYAFEKHKLTSWVFKLSYASTDQFMPLAHQQLAASRLPYAERDEALQNASQARMVAAVFDTSRLVDFTERVQYDGPATQLSPLVREAGRLVITDQRLYFQPLHNVAGDEPVRIQPLAAVAACCTRRSALRPIGLELFFMQAAGDGGPTWGAPSAFFAFESEEEQQHAATVIRAQAALGCGLPGGRQAAAACDSILEAESGWLQKVTAAWQHGKVSNLDYLLYCNLAAGRSFNDLTQWPVFPWVLADYTSARLDLGDPAVFRDLSKPVGALNLQRLDMFRRRFRDMPRDPESDPPFLYGTHYSCPGYVMYWLVRAAPGHLLRLQNGRFDAPDRLFHSISGSWESVLSNPADVKELIPEFFASDGSFLLNRANLALGQRQDGKPVSHVELPPWAAGPEDFLAKHRAALESPFVSANLQHWIDLMFGYKQSGPAAEEADNVFHHLTYEGAVNVADIKDHRTRAALETQIAEFGQCPRQIFHAPHPPRLVCPDLALPGVAGLPLSPHSRPSSPPPSRAAGADDESSSHAVSLALLSTIMAAASADTALEPLPAQAPEALRKLDVLAARGSADGRLDGAVAPQTASPEKLDAAPNAEARSMPGRFRNWSGRIGDQFSSMVDNLTKGADNAPADVASPTSSRPASRLEGLFSRRQGPLSPRRQPPSQSADEPSAAGQSPDGSSVLYSVSHSSVLKVTSLSDGSQVRSIKLGSVPLTSCELLPASQAQANSYPLVLAGSYDNHVYAYSVESGRILGSFEAHSDAVACMAIPTTSQDRLFTGSWDGSVRGWRLDEGRQPWSGEPALPADEFAEHSAGVWALCSSADGALLVSGTEEGAVSVWDMRARNLCWQAAVSKDYIGGVSLTPDGDFVVVAGADGSLKMLDVRKAGSALASASCSAPLRCCQTDGRVAVAGSESGEIHIWDIGQQRGRGVAGGWTPPGPDGLYQPLQTAKAKFYEEVLGFVPISRPSSFDFEGCWLFQYGLGIHLIEGEPPARQQHIDPKADHLSFQCDSLQEVEQSLKRLGISCVKASVEEAGITVQQIFFHDPDHNMIEICNCDCLPIKPLKPHIMQFQQHQQVAQSFGGCTVSLAVGPVKKDMMSAESTGSFGLQACPLQS</sequence>
<dbReference type="InterPro" id="IPR023362">
    <property type="entry name" value="PH-BEACH_dom"/>
</dbReference>
<dbReference type="PANTHER" id="PTHR13743">
    <property type="entry name" value="BEIGE/BEACH-RELATED"/>
    <property type="match status" value="1"/>
</dbReference>
<protein>
    <submittedName>
        <fullName evidence="6">Uncharacterized protein</fullName>
    </submittedName>
</protein>
<evidence type="ECO:0000259" key="5">
    <source>
        <dbReference type="PROSITE" id="PS51819"/>
    </source>
</evidence>
<dbReference type="SMART" id="SM00320">
    <property type="entry name" value="WD40"/>
    <property type="match status" value="5"/>
</dbReference>
<accession>A0AAW1R407</accession>
<dbReference type="InterPro" id="IPR050865">
    <property type="entry name" value="BEACH_Domain"/>
</dbReference>
<dbReference type="Proteomes" id="UP001489004">
    <property type="component" value="Unassembled WGS sequence"/>
</dbReference>
<dbReference type="AlphaFoldDB" id="A0AAW1R407"/>
<dbReference type="InterPro" id="IPR036372">
    <property type="entry name" value="BEACH_dom_sf"/>
</dbReference>
<dbReference type="InterPro" id="IPR036322">
    <property type="entry name" value="WD40_repeat_dom_sf"/>
</dbReference>
<reference evidence="6 7" key="1">
    <citation type="journal article" date="2024" name="Nat. Commun.">
        <title>Phylogenomics reveals the evolutionary origins of lichenization in chlorophyte algae.</title>
        <authorList>
            <person name="Puginier C."/>
            <person name="Libourel C."/>
            <person name="Otte J."/>
            <person name="Skaloud P."/>
            <person name="Haon M."/>
            <person name="Grisel S."/>
            <person name="Petersen M."/>
            <person name="Berrin J.G."/>
            <person name="Delaux P.M."/>
            <person name="Dal Grande F."/>
            <person name="Keller J."/>
        </authorList>
    </citation>
    <scope>NUCLEOTIDE SEQUENCE [LARGE SCALE GENOMIC DNA]</scope>
    <source>
        <strain evidence="6 7">SAG 2043</strain>
    </source>
</reference>
<dbReference type="SUPFAM" id="SSF54593">
    <property type="entry name" value="Glyoxalase/Bleomycin resistance protein/Dihydroxybiphenyl dioxygenase"/>
    <property type="match status" value="1"/>
</dbReference>
<dbReference type="SUPFAM" id="SSF50978">
    <property type="entry name" value="WD40 repeat-like"/>
    <property type="match status" value="1"/>
</dbReference>
<gene>
    <name evidence="6" type="ORF">WJX72_000603</name>
</gene>
<feature type="repeat" description="WD" evidence="1">
    <location>
        <begin position="856"/>
        <end position="898"/>
    </location>
</feature>
<dbReference type="InterPro" id="IPR057496">
    <property type="entry name" value="FAN-like_PH"/>
</dbReference>
<dbReference type="SUPFAM" id="SSF50729">
    <property type="entry name" value="PH domain-like"/>
    <property type="match status" value="1"/>
</dbReference>